<dbReference type="RefSeq" id="WP_290713205.1">
    <property type="nucleotide sequence ID" value="NZ_BAAAVS010000023.1"/>
</dbReference>
<feature type="transmembrane region" description="Helical" evidence="1">
    <location>
        <begin position="226"/>
        <end position="248"/>
    </location>
</feature>
<dbReference type="InterPro" id="IPR003675">
    <property type="entry name" value="Rce1/LyrA-like_dom"/>
</dbReference>
<proteinExistence type="predicted"/>
<reference evidence="4" key="1">
    <citation type="journal article" date="2019" name="Int. J. Syst. Evol. Microbiol.">
        <title>The Global Catalogue of Microorganisms (GCM) 10K type strain sequencing project: providing services to taxonomists for standard genome sequencing and annotation.</title>
        <authorList>
            <consortium name="The Broad Institute Genomics Platform"/>
            <consortium name="The Broad Institute Genome Sequencing Center for Infectious Disease"/>
            <person name="Wu L."/>
            <person name="Ma J."/>
        </authorList>
    </citation>
    <scope>NUCLEOTIDE SEQUENCE [LARGE SCALE GENOMIC DNA]</scope>
    <source>
        <strain evidence="4">JCM 14234</strain>
    </source>
</reference>
<feature type="transmembrane region" description="Helical" evidence="1">
    <location>
        <begin position="108"/>
        <end position="132"/>
    </location>
</feature>
<dbReference type="Pfam" id="PF02517">
    <property type="entry name" value="Rce1-like"/>
    <property type="match status" value="1"/>
</dbReference>
<keyword evidence="4" id="KW-1185">Reference proteome</keyword>
<keyword evidence="1" id="KW-1133">Transmembrane helix</keyword>
<dbReference type="EMBL" id="BAAAVS010000023">
    <property type="protein sequence ID" value="GAA3035968.1"/>
    <property type="molecule type" value="Genomic_DNA"/>
</dbReference>
<feature type="transmembrane region" description="Helical" evidence="1">
    <location>
        <begin position="66"/>
        <end position="88"/>
    </location>
</feature>
<gene>
    <name evidence="3" type="ORF">GCM10010528_15850</name>
</gene>
<keyword evidence="3" id="KW-0378">Hydrolase</keyword>
<evidence type="ECO:0000259" key="2">
    <source>
        <dbReference type="Pfam" id="PF02517"/>
    </source>
</evidence>
<evidence type="ECO:0000313" key="4">
    <source>
        <dbReference type="Proteomes" id="UP001501035"/>
    </source>
</evidence>
<dbReference type="Proteomes" id="UP001501035">
    <property type="component" value="Unassembled WGS sequence"/>
</dbReference>
<feature type="transmembrane region" description="Helical" evidence="1">
    <location>
        <begin position="15"/>
        <end position="39"/>
    </location>
</feature>
<comment type="caution">
    <text evidence="3">The sequence shown here is derived from an EMBL/GenBank/DDBJ whole genome shotgun (WGS) entry which is preliminary data.</text>
</comment>
<keyword evidence="1" id="KW-0472">Membrane</keyword>
<keyword evidence="1" id="KW-0812">Transmembrane</keyword>
<accession>A0ABP6LBB5</accession>
<name>A0ABP6LBB5_9ACTN</name>
<protein>
    <submittedName>
        <fullName evidence="3">CPBP family intramembrane metalloprotease</fullName>
    </submittedName>
</protein>
<dbReference type="GO" id="GO:0008237">
    <property type="term" value="F:metallopeptidase activity"/>
    <property type="evidence" value="ECO:0007669"/>
    <property type="project" value="UniProtKB-KW"/>
</dbReference>
<evidence type="ECO:0000313" key="3">
    <source>
        <dbReference type="EMBL" id="GAA3035968.1"/>
    </source>
</evidence>
<evidence type="ECO:0000256" key="1">
    <source>
        <dbReference type="SAM" id="Phobius"/>
    </source>
</evidence>
<feature type="transmembrane region" description="Helical" evidence="1">
    <location>
        <begin position="197"/>
        <end position="220"/>
    </location>
</feature>
<feature type="transmembrane region" description="Helical" evidence="1">
    <location>
        <begin position="152"/>
        <end position="176"/>
    </location>
</feature>
<keyword evidence="3" id="KW-0482">Metalloprotease</keyword>
<feature type="domain" description="CAAX prenyl protease 2/Lysostaphin resistance protein A-like" evidence="2">
    <location>
        <begin position="146"/>
        <end position="239"/>
    </location>
</feature>
<sequence>MNIEPITDPAQRRGLWVELAVVGVLTFGMSAIFAVLSLVEAQLTGGIGQSTVALNPSRSPIGWIDFARQSLSVVRLGGIAALACYLLWRSGIRLSAVGITRRPTAGDLPVGIGLAVLIGVPGLGLVVVAHLLGANAALVPSDPSGPWWQAPVLIAVAIGNAVAEEVVVVAYLLVRLRQLGLPDGRALACSALLRGTYHLYQGIGGGLGNIVMGLVFGRFYQRTNRLWPLVVAHALIDVVAFVGFLLIGDRLGLAAVQR</sequence>
<keyword evidence="3" id="KW-0645">Protease</keyword>
<organism evidence="3 4">
    <name type="scientific">Gordonia defluvii</name>
    <dbReference type="NCBI Taxonomy" id="283718"/>
    <lineage>
        <taxon>Bacteria</taxon>
        <taxon>Bacillati</taxon>
        <taxon>Actinomycetota</taxon>
        <taxon>Actinomycetes</taxon>
        <taxon>Mycobacteriales</taxon>
        <taxon>Gordoniaceae</taxon>
        <taxon>Gordonia</taxon>
    </lineage>
</organism>